<gene>
    <name evidence="1" type="ORF">PR048_010665</name>
</gene>
<organism evidence="1 2">
    <name type="scientific">Dryococelus australis</name>
    <dbReference type="NCBI Taxonomy" id="614101"/>
    <lineage>
        <taxon>Eukaryota</taxon>
        <taxon>Metazoa</taxon>
        <taxon>Ecdysozoa</taxon>
        <taxon>Arthropoda</taxon>
        <taxon>Hexapoda</taxon>
        <taxon>Insecta</taxon>
        <taxon>Pterygota</taxon>
        <taxon>Neoptera</taxon>
        <taxon>Polyneoptera</taxon>
        <taxon>Phasmatodea</taxon>
        <taxon>Verophasmatodea</taxon>
        <taxon>Anareolatae</taxon>
        <taxon>Phasmatidae</taxon>
        <taxon>Eurycanthinae</taxon>
        <taxon>Dryococelus</taxon>
    </lineage>
</organism>
<evidence type="ECO:0000313" key="1">
    <source>
        <dbReference type="EMBL" id="KAJ8891151.1"/>
    </source>
</evidence>
<accession>A0ABQ9I3E1</accession>
<proteinExistence type="predicted"/>
<keyword evidence="2" id="KW-1185">Reference proteome</keyword>
<evidence type="ECO:0008006" key="3">
    <source>
        <dbReference type="Google" id="ProtNLM"/>
    </source>
</evidence>
<evidence type="ECO:0000313" key="2">
    <source>
        <dbReference type="Proteomes" id="UP001159363"/>
    </source>
</evidence>
<name>A0ABQ9I3E1_9NEOP</name>
<dbReference type="Proteomes" id="UP001159363">
    <property type="component" value="Chromosome 3"/>
</dbReference>
<comment type="caution">
    <text evidence="1">The sequence shown here is derived from an EMBL/GenBank/DDBJ whole genome shotgun (WGS) entry which is preliminary data.</text>
</comment>
<reference evidence="1 2" key="1">
    <citation type="submission" date="2023-02" db="EMBL/GenBank/DDBJ databases">
        <title>LHISI_Scaffold_Assembly.</title>
        <authorList>
            <person name="Stuart O.P."/>
            <person name="Cleave R."/>
            <person name="Magrath M.J.L."/>
            <person name="Mikheyev A.S."/>
        </authorList>
    </citation>
    <scope>NUCLEOTIDE SEQUENCE [LARGE SCALE GENOMIC DNA]</scope>
    <source>
        <strain evidence="1">Daus_M_001</strain>
        <tissue evidence="1">Leg muscle</tissue>
    </source>
</reference>
<sequence>MLRHMQDDLVVLSEYFRINKLVINADKTNYVIFTSSRSNHNINTPLQKTSKQITRAHYVKYLGLYIDEYLNWKYLPDVGILWRLRGIPVEIKNTIYNSLINSHLQYLCMAWGSASKSDLKPLQIVQNKAVKAVHDLPHRTHNHKFLLNIRTEIGRKAFNFQGFQLFNAFPESLRDVQSHAPFNKALRQLLLKRLNDEEDILFQI</sequence>
<protein>
    <recommendedName>
        <fullName evidence="3">Reverse transcriptase</fullName>
    </recommendedName>
</protein>
<dbReference type="EMBL" id="JARBHB010000003">
    <property type="protein sequence ID" value="KAJ8891151.1"/>
    <property type="molecule type" value="Genomic_DNA"/>
</dbReference>